<proteinExistence type="predicted"/>
<protein>
    <recommendedName>
        <fullName evidence="5">Protein kinase domain-containing protein</fullName>
    </recommendedName>
</protein>
<evidence type="ECO:0000259" key="5">
    <source>
        <dbReference type="PROSITE" id="PS50011"/>
    </source>
</evidence>
<dbReference type="InterPro" id="IPR011009">
    <property type="entry name" value="Kinase-like_dom_sf"/>
</dbReference>
<evidence type="ECO:0000256" key="4">
    <source>
        <dbReference type="SAM" id="MobiDB-lite"/>
    </source>
</evidence>
<evidence type="ECO:0000313" key="7">
    <source>
        <dbReference type="Proteomes" id="UP001385951"/>
    </source>
</evidence>
<dbReference type="SMART" id="SM00220">
    <property type="entry name" value="S_TKc"/>
    <property type="match status" value="1"/>
</dbReference>
<dbReference type="GO" id="GO:0035556">
    <property type="term" value="P:intracellular signal transduction"/>
    <property type="evidence" value="ECO:0007669"/>
    <property type="project" value="TreeGrafter"/>
</dbReference>
<dbReference type="InterPro" id="IPR008271">
    <property type="entry name" value="Ser/Thr_kinase_AS"/>
</dbReference>
<comment type="caution">
    <text evidence="6">The sequence shown here is derived from an EMBL/GenBank/DDBJ whole genome shotgun (WGS) entry which is preliminary data.</text>
</comment>
<evidence type="ECO:0000256" key="2">
    <source>
        <dbReference type="ARBA" id="ARBA00022840"/>
    </source>
</evidence>
<dbReference type="Gene3D" id="1.10.510.10">
    <property type="entry name" value="Transferase(Phosphotransferase) domain 1"/>
    <property type="match status" value="1"/>
</dbReference>
<dbReference type="PROSITE" id="PS00107">
    <property type="entry name" value="PROTEIN_KINASE_ATP"/>
    <property type="match status" value="1"/>
</dbReference>
<dbReference type="GO" id="GO:0004674">
    <property type="term" value="F:protein serine/threonine kinase activity"/>
    <property type="evidence" value="ECO:0007669"/>
    <property type="project" value="TreeGrafter"/>
</dbReference>
<dbReference type="SUPFAM" id="SSF52047">
    <property type="entry name" value="RNI-like"/>
    <property type="match status" value="1"/>
</dbReference>
<sequence>MHSQTPPHQTQSPPFGYLSPPTDSSDAYSDDGDTLHTPLSEHHDSQHHPYAVYDQNQDPFAHPSFHSFCGNQPSSAFPDSTKSELEQSSLSSFSALLTSSTSDKLARSNHHTMDGFFSFSSPPSNALDLANASLEFNPFSASFGDYNGEASGASTSKQRFDSNAYPLPYSAQTQSNSSSYDLPPLTSLLDSMNTLGSPAEDHNMSSLLFSPADRPLFSRKNHSDSLFFLKARMYNPRFPADHTLNGEFVRTYELGDELGSGGYGFVMTALHRTEGFEVAVKFIIKNKVPEHAWWDDELLGRVPTEIMILSLVNHENVVKCLDLFDDDKYFYLVQELHGTPWVSRKSKKTKQLTAPGKLAAPSAVHLSPPCLTPSSSTESTVNSLPGTPPEVCIQTIDVNENSSNHMELDTSNLTFDPSSLFRNDDHESDLKANQLLRPHSAAEARPSFSRRPSYDLFECIEQSKHKRLSENQARYVFAQVVEAVYYLESQGITHCDIKDENLVIDSDLNVKLIDFGSAVVSDPAQPRPYYTLFFGTTAYAASEILLKKPYRAAPAEVWTLGVLLSYLLTGNSPFPTEQDAMDGNIIIREKPPTRLSRGALNLLASSYSNYRRLHLPIKIDSTMFKLCLYKTLPANASHFELMEFVKAHQSGMQCSVPGHIEETITIARRLNAGLPSTISGLPNELLCQIFVQYILMVVEADDADYDYFGSAYDFDRSADELPFGWMWWLILTRVCRRWRTITLSTPALWVNLNTRIYPKRPNILRKFFERSGALPLDIRVVLYLSPSPEEIRSPLRMVLRESSRIQSLVLKLPIISVDESITNELGGPFTQLQAVTVDAPWSSTDPERSPTSGLNLLPVIFTKMPQNLHTLRLSNVSVDWRSLTALPPTIIHLNLSQSLDRPLSHDVVHPDCTLDHVLDTLDNLPYLQELVLSSTLPQQLGSTRLVHLRHLKHLFLRESIPSCLVLFLCLAFPLTTEPRLMISLERGLDSDWDRHGFSMPSPFAHSMAIAPQDCAESATEMAISLRATYCNVEVNASACSVCKSSLVIPSAHGPWSKGWQRYRSCSKPHREKFTITDTVEQDDSSEKY</sequence>
<dbReference type="GO" id="GO:0045719">
    <property type="term" value="P:negative regulation of glycogen biosynthetic process"/>
    <property type="evidence" value="ECO:0007669"/>
    <property type="project" value="TreeGrafter"/>
</dbReference>
<dbReference type="Gene3D" id="3.30.200.20">
    <property type="entry name" value="Phosphorylase Kinase, domain 1"/>
    <property type="match status" value="1"/>
</dbReference>
<dbReference type="SUPFAM" id="SSF56112">
    <property type="entry name" value="Protein kinase-like (PK-like)"/>
    <property type="match status" value="2"/>
</dbReference>
<feature type="region of interest" description="Disordered" evidence="4">
    <location>
        <begin position="1"/>
        <end position="46"/>
    </location>
</feature>
<dbReference type="PANTHER" id="PTHR24346">
    <property type="entry name" value="MAP/MICROTUBULE AFFINITY-REGULATING KINASE"/>
    <property type="match status" value="1"/>
</dbReference>
<gene>
    <name evidence="6" type="ORF">QCA50_004206</name>
</gene>
<feature type="compositionally biased region" description="Low complexity" evidence="4">
    <location>
        <begin position="1"/>
        <end position="14"/>
    </location>
</feature>
<dbReference type="InterPro" id="IPR017441">
    <property type="entry name" value="Protein_kinase_ATP_BS"/>
</dbReference>
<dbReference type="GO" id="GO:0005524">
    <property type="term" value="F:ATP binding"/>
    <property type="evidence" value="ECO:0007669"/>
    <property type="project" value="UniProtKB-UniRule"/>
</dbReference>
<dbReference type="PANTHER" id="PTHR24346:SF72">
    <property type="entry name" value="CAMK PROTEIN KINASE"/>
    <property type="match status" value="1"/>
</dbReference>
<keyword evidence="2 3" id="KW-0067">ATP-binding</keyword>
<accession>A0AAW0GIH5</accession>
<keyword evidence="7" id="KW-1185">Reference proteome</keyword>
<evidence type="ECO:0000313" key="6">
    <source>
        <dbReference type="EMBL" id="KAK7692576.1"/>
    </source>
</evidence>
<reference evidence="6 7" key="1">
    <citation type="submission" date="2022-09" db="EMBL/GenBank/DDBJ databases">
        <authorList>
            <person name="Palmer J.M."/>
        </authorList>
    </citation>
    <scope>NUCLEOTIDE SEQUENCE [LARGE SCALE GENOMIC DNA]</scope>
    <source>
        <strain evidence="6 7">DSM 7382</strain>
    </source>
</reference>
<name>A0AAW0GIH5_9APHY</name>
<dbReference type="FunFam" id="3.30.200.20:FF:000314">
    <property type="entry name" value="Serine/threonine protein kinase"/>
    <property type="match status" value="1"/>
</dbReference>
<feature type="domain" description="Protein kinase" evidence="5">
    <location>
        <begin position="252"/>
        <end position="651"/>
    </location>
</feature>
<dbReference type="GO" id="GO:0005829">
    <property type="term" value="C:cytosol"/>
    <property type="evidence" value="ECO:0007669"/>
    <property type="project" value="TreeGrafter"/>
</dbReference>
<dbReference type="PROSITE" id="PS50011">
    <property type="entry name" value="PROTEIN_KINASE_DOM"/>
    <property type="match status" value="1"/>
</dbReference>
<evidence type="ECO:0000256" key="1">
    <source>
        <dbReference type="ARBA" id="ARBA00022741"/>
    </source>
</evidence>
<feature type="binding site" evidence="3">
    <location>
        <position position="285"/>
    </location>
    <ligand>
        <name>ATP</name>
        <dbReference type="ChEBI" id="CHEBI:30616"/>
    </ligand>
</feature>
<keyword evidence="1 3" id="KW-0547">Nucleotide-binding</keyword>
<dbReference type="Proteomes" id="UP001385951">
    <property type="component" value="Unassembled WGS sequence"/>
</dbReference>
<dbReference type="GO" id="GO:0005634">
    <property type="term" value="C:nucleus"/>
    <property type="evidence" value="ECO:0007669"/>
    <property type="project" value="TreeGrafter"/>
</dbReference>
<dbReference type="EMBL" id="JASBNA010000004">
    <property type="protein sequence ID" value="KAK7692576.1"/>
    <property type="molecule type" value="Genomic_DNA"/>
</dbReference>
<organism evidence="6 7">
    <name type="scientific">Cerrena zonata</name>
    <dbReference type="NCBI Taxonomy" id="2478898"/>
    <lineage>
        <taxon>Eukaryota</taxon>
        <taxon>Fungi</taxon>
        <taxon>Dikarya</taxon>
        <taxon>Basidiomycota</taxon>
        <taxon>Agaricomycotina</taxon>
        <taxon>Agaricomycetes</taxon>
        <taxon>Polyporales</taxon>
        <taxon>Cerrenaceae</taxon>
        <taxon>Cerrena</taxon>
    </lineage>
</organism>
<dbReference type="AlphaFoldDB" id="A0AAW0GIH5"/>
<evidence type="ECO:0000256" key="3">
    <source>
        <dbReference type="PROSITE-ProRule" id="PRU10141"/>
    </source>
</evidence>
<dbReference type="PROSITE" id="PS00108">
    <property type="entry name" value="PROTEIN_KINASE_ST"/>
    <property type="match status" value="1"/>
</dbReference>
<dbReference type="InterPro" id="IPR000719">
    <property type="entry name" value="Prot_kinase_dom"/>
</dbReference>
<dbReference type="Pfam" id="PF00069">
    <property type="entry name" value="Pkinase"/>
    <property type="match status" value="2"/>
</dbReference>